<evidence type="ECO:0000256" key="9">
    <source>
        <dbReference type="ARBA" id="ARBA00034808"/>
    </source>
</evidence>
<dbReference type="PANTHER" id="PTHR11070">
    <property type="entry name" value="UVRD / RECB / PCRA DNA HELICASE FAMILY MEMBER"/>
    <property type="match status" value="1"/>
</dbReference>
<dbReference type="EMBL" id="JACJVQ010000008">
    <property type="protein sequence ID" value="MBB6634895.1"/>
    <property type="molecule type" value="Genomic_DNA"/>
</dbReference>
<dbReference type="Pfam" id="PF13361">
    <property type="entry name" value="UvrD_C"/>
    <property type="match status" value="1"/>
</dbReference>
<dbReference type="AlphaFoldDB" id="A0A841SXI7"/>
<dbReference type="GO" id="GO:0016787">
    <property type="term" value="F:hydrolase activity"/>
    <property type="evidence" value="ECO:0007669"/>
    <property type="project" value="UniProtKB-UniRule"/>
</dbReference>
<keyword evidence="2 11" id="KW-0547">Nucleotide-binding</keyword>
<keyword evidence="3 11" id="KW-0378">Hydrolase</keyword>
<evidence type="ECO:0000256" key="1">
    <source>
        <dbReference type="ARBA" id="ARBA00009922"/>
    </source>
</evidence>
<dbReference type="CDD" id="cd17932">
    <property type="entry name" value="DEXQc_UvrD"/>
    <property type="match status" value="1"/>
</dbReference>
<evidence type="ECO:0000256" key="10">
    <source>
        <dbReference type="ARBA" id="ARBA00048988"/>
    </source>
</evidence>
<keyword evidence="7" id="KW-0413">Isomerase</keyword>
<name>A0A841SXI7_9BACL</name>
<evidence type="ECO:0000256" key="12">
    <source>
        <dbReference type="SAM" id="Coils"/>
    </source>
</evidence>
<feature type="coiled-coil region" evidence="12">
    <location>
        <begin position="111"/>
        <end position="138"/>
    </location>
</feature>
<organism evidence="15 16">
    <name type="scientific">Cohnella thailandensis</name>
    <dbReference type="NCBI Taxonomy" id="557557"/>
    <lineage>
        <taxon>Bacteria</taxon>
        <taxon>Bacillati</taxon>
        <taxon>Bacillota</taxon>
        <taxon>Bacilli</taxon>
        <taxon>Bacillales</taxon>
        <taxon>Paenibacillaceae</taxon>
        <taxon>Cohnella</taxon>
    </lineage>
</organism>
<dbReference type="Pfam" id="PF00580">
    <property type="entry name" value="UvrD-helicase"/>
    <property type="match status" value="1"/>
</dbReference>
<dbReference type="InterPro" id="IPR014017">
    <property type="entry name" value="DNA_helicase_UvrD-like_C"/>
</dbReference>
<dbReference type="GO" id="GO:0033202">
    <property type="term" value="C:DNA helicase complex"/>
    <property type="evidence" value="ECO:0007669"/>
    <property type="project" value="TreeGrafter"/>
</dbReference>
<dbReference type="InterPro" id="IPR000212">
    <property type="entry name" value="DNA_helicase_UvrD/REP"/>
</dbReference>
<feature type="domain" description="UvrD-like helicase C-terminal" evidence="14">
    <location>
        <begin position="314"/>
        <end position="576"/>
    </location>
</feature>
<dbReference type="PROSITE" id="PS51198">
    <property type="entry name" value="UVRD_HELICASE_ATP_BIND"/>
    <property type="match status" value="1"/>
</dbReference>
<keyword evidence="6" id="KW-0238">DNA-binding</keyword>
<reference evidence="15 16" key="1">
    <citation type="submission" date="2020-08" db="EMBL/GenBank/DDBJ databases">
        <title>Cohnella phylogeny.</title>
        <authorList>
            <person name="Dunlap C."/>
        </authorList>
    </citation>
    <scope>NUCLEOTIDE SEQUENCE [LARGE SCALE GENOMIC DNA]</scope>
    <source>
        <strain evidence="15 16">DSM 25241</strain>
    </source>
</reference>
<evidence type="ECO:0000256" key="5">
    <source>
        <dbReference type="ARBA" id="ARBA00022840"/>
    </source>
</evidence>
<feature type="domain" description="UvrD-like helicase ATP-binding" evidence="13">
    <location>
        <begin position="16"/>
        <end position="313"/>
    </location>
</feature>
<evidence type="ECO:0000256" key="2">
    <source>
        <dbReference type="ARBA" id="ARBA00022741"/>
    </source>
</evidence>
<feature type="binding site" evidence="11">
    <location>
        <begin position="37"/>
        <end position="44"/>
    </location>
    <ligand>
        <name>ATP</name>
        <dbReference type="ChEBI" id="CHEBI:30616"/>
    </ligand>
</feature>
<evidence type="ECO:0000256" key="3">
    <source>
        <dbReference type="ARBA" id="ARBA00022801"/>
    </source>
</evidence>
<evidence type="ECO:0000256" key="6">
    <source>
        <dbReference type="ARBA" id="ARBA00023125"/>
    </source>
</evidence>
<keyword evidence="5 11" id="KW-0067">ATP-binding</keyword>
<dbReference type="GO" id="GO:0005524">
    <property type="term" value="F:ATP binding"/>
    <property type="evidence" value="ECO:0007669"/>
    <property type="project" value="UniProtKB-UniRule"/>
</dbReference>
<comment type="catalytic activity">
    <reaction evidence="8">
        <text>Couples ATP hydrolysis with the unwinding of duplex DNA by translocating in the 3'-5' direction.</text>
        <dbReference type="EC" id="5.6.2.4"/>
    </reaction>
</comment>
<keyword evidence="4 11" id="KW-0347">Helicase</keyword>
<dbReference type="RefSeq" id="WP_185120122.1">
    <property type="nucleotide sequence ID" value="NZ_JACJVQ010000008.1"/>
</dbReference>
<evidence type="ECO:0000256" key="8">
    <source>
        <dbReference type="ARBA" id="ARBA00034617"/>
    </source>
</evidence>
<evidence type="ECO:0000256" key="7">
    <source>
        <dbReference type="ARBA" id="ARBA00023235"/>
    </source>
</evidence>
<comment type="catalytic activity">
    <reaction evidence="10">
        <text>ATP + H2O = ADP + phosphate + H(+)</text>
        <dbReference type="Rhea" id="RHEA:13065"/>
        <dbReference type="ChEBI" id="CHEBI:15377"/>
        <dbReference type="ChEBI" id="CHEBI:15378"/>
        <dbReference type="ChEBI" id="CHEBI:30616"/>
        <dbReference type="ChEBI" id="CHEBI:43474"/>
        <dbReference type="ChEBI" id="CHEBI:456216"/>
        <dbReference type="EC" id="5.6.2.4"/>
    </reaction>
</comment>
<comment type="similarity">
    <text evidence="1">Belongs to the helicase family. UvrD subfamily.</text>
</comment>
<keyword evidence="12" id="KW-0175">Coiled coil</keyword>
<sequence length="776" mass="88899">MQGNEFLSRKKAELGVELNEVQKRAVLHTEGALLLLASPGSGKTTTLIMRIGYLVEEKGVRPERIKAVTFSRASARDMKDRFNKFFPEFAGERVAFSTIHSLAFEMMRDSLRKQRIDYQIIEGDAAELEEEIDFEGERPPLHKKLILRELYRRVAGDNMTDDQMDELTTYISFVKNKLLPREEWGSVKCDVKDAERLLAEYERFKRGGADKLLVDYDDMLVLANEALENDRELLRKYQRRYDYVMTDESQDTSLVQHAIVEKLVRAHGNLCVVADDDQSIYTWRAAEPQYLLDFKKVYPRAKLLKMEQNYRSSRNIVQVANRFIKRNKNRYDKNMFTDNPEDEPIVVHRLGDYQLQAKFVAERVAEEENLREIAVLYRNNSSSITLMNAFDRAGIPFYMKDGDNRFFSHWVVEDVLNFMRMTFTDRRPDLLEKIHTKMNGYITKQQMAALKAVTNPDSVFDNLMNYVALRDYQFKLLQECKETFERMKGMAPRDAIQTIRYDLGYEKAIDKMCERLGFRKEYLIGILNTLEDISEGLESMESFARRLKYLEQVMKTSRRRKNENAVTFSTLHSAKGLEFERVLIVDLVDGILPSNDDIKKYENEDVADMEEAVRLFYVGMTRAKKRLELLAYERRDGAKAKVSRFVNAVRRIQNPEEFTGIGIGGKGAGGAGGAREYGGAGAAGRPLGAKRSAVKATVVRIDNPGAKAAAARNPNAVREAELLKAGSSVEHRAFGRGRIVRMRGDQADIRFESGEKTLSVATCIEMGLLELRGGRP</sequence>
<accession>A0A841SXI7</accession>
<dbReference type="SUPFAM" id="SSF52540">
    <property type="entry name" value="P-loop containing nucleoside triphosphate hydrolases"/>
    <property type="match status" value="1"/>
</dbReference>
<protein>
    <recommendedName>
        <fullName evidence="9">DNA 3'-5' helicase</fullName>
        <ecNumber evidence="9">5.6.2.4</ecNumber>
    </recommendedName>
</protein>
<dbReference type="Gene3D" id="3.40.50.300">
    <property type="entry name" value="P-loop containing nucleotide triphosphate hydrolases"/>
    <property type="match status" value="2"/>
</dbReference>
<dbReference type="InterPro" id="IPR013986">
    <property type="entry name" value="DExx_box_DNA_helicase_dom_sf"/>
</dbReference>
<evidence type="ECO:0000313" key="15">
    <source>
        <dbReference type="EMBL" id="MBB6634895.1"/>
    </source>
</evidence>
<evidence type="ECO:0000259" key="13">
    <source>
        <dbReference type="PROSITE" id="PS51198"/>
    </source>
</evidence>
<proteinExistence type="inferred from homology"/>
<dbReference type="InterPro" id="IPR014016">
    <property type="entry name" value="UvrD-like_ATP-bd"/>
</dbReference>
<dbReference type="GO" id="GO:0005829">
    <property type="term" value="C:cytosol"/>
    <property type="evidence" value="ECO:0007669"/>
    <property type="project" value="TreeGrafter"/>
</dbReference>
<dbReference type="GO" id="GO:0000725">
    <property type="term" value="P:recombinational repair"/>
    <property type="evidence" value="ECO:0007669"/>
    <property type="project" value="TreeGrafter"/>
</dbReference>
<dbReference type="Gene3D" id="1.10.10.160">
    <property type="match status" value="1"/>
</dbReference>
<dbReference type="PROSITE" id="PS51217">
    <property type="entry name" value="UVRD_HELICASE_CTER"/>
    <property type="match status" value="1"/>
</dbReference>
<keyword evidence="16" id="KW-1185">Reference proteome</keyword>
<dbReference type="PANTHER" id="PTHR11070:SF2">
    <property type="entry name" value="ATP-DEPENDENT DNA HELICASE SRS2"/>
    <property type="match status" value="1"/>
</dbReference>
<dbReference type="GO" id="GO:0043138">
    <property type="term" value="F:3'-5' DNA helicase activity"/>
    <property type="evidence" value="ECO:0007669"/>
    <property type="project" value="UniProtKB-EC"/>
</dbReference>
<comment type="caution">
    <text evidence="15">The sequence shown here is derived from an EMBL/GenBank/DDBJ whole genome shotgun (WGS) entry which is preliminary data.</text>
</comment>
<gene>
    <name evidence="15" type="ORF">H7B67_12310</name>
</gene>
<dbReference type="Proteomes" id="UP000535838">
    <property type="component" value="Unassembled WGS sequence"/>
</dbReference>
<dbReference type="InterPro" id="IPR027417">
    <property type="entry name" value="P-loop_NTPase"/>
</dbReference>
<evidence type="ECO:0000256" key="4">
    <source>
        <dbReference type="ARBA" id="ARBA00022806"/>
    </source>
</evidence>
<evidence type="ECO:0000256" key="11">
    <source>
        <dbReference type="PROSITE-ProRule" id="PRU00560"/>
    </source>
</evidence>
<evidence type="ECO:0000313" key="16">
    <source>
        <dbReference type="Proteomes" id="UP000535838"/>
    </source>
</evidence>
<dbReference type="EC" id="5.6.2.4" evidence="9"/>
<evidence type="ECO:0000259" key="14">
    <source>
        <dbReference type="PROSITE" id="PS51217"/>
    </source>
</evidence>
<dbReference type="Gene3D" id="1.10.486.10">
    <property type="entry name" value="PCRA, domain 4"/>
    <property type="match status" value="1"/>
</dbReference>
<dbReference type="GO" id="GO:0003677">
    <property type="term" value="F:DNA binding"/>
    <property type="evidence" value="ECO:0007669"/>
    <property type="project" value="UniProtKB-KW"/>
</dbReference>